<dbReference type="Proteomes" id="UP000679179">
    <property type="component" value="Unassembled WGS sequence"/>
</dbReference>
<keyword evidence="1" id="KW-0805">Transcription regulation</keyword>
<dbReference type="SUPFAM" id="SSF46689">
    <property type="entry name" value="Homeodomain-like"/>
    <property type="match status" value="1"/>
</dbReference>
<evidence type="ECO:0000313" key="7">
    <source>
        <dbReference type="Proteomes" id="UP000679179"/>
    </source>
</evidence>
<name>A0A919S254_9CLOT</name>
<dbReference type="PROSITE" id="PS51071">
    <property type="entry name" value="HTH_RPIR"/>
    <property type="match status" value="1"/>
</dbReference>
<dbReference type="GO" id="GO:0097367">
    <property type="term" value="F:carbohydrate derivative binding"/>
    <property type="evidence" value="ECO:0007669"/>
    <property type="project" value="InterPro"/>
</dbReference>
<gene>
    <name evidence="6" type="primary">glvR</name>
    <name evidence="6" type="ORF">CPJCM30710_31400</name>
</gene>
<keyword evidence="2" id="KW-0238">DNA-binding</keyword>
<evidence type="ECO:0000313" key="6">
    <source>
        <dbReference type="EMBL" id="GIM30474.1"/>
    </source>
</evidence>
<dbReference type="RefSeq" id="WP_212905143.1">
    <property type="nucleotide sequence ID" value="NZ_BOPZ01000039.1"/>
</dbReference>
<dbReference type="Gene3D" id="3.40.50.10490">
    <property type="entry name" value="Glucose-6-phosphate isomerase like protein, domain 1"/>
    <property type="match status" value="1"/>
</dbReference>
<dbReference type="InterPro" id="IPR009057">
    <property type="entry name" value="Homeodomain-like_sf"/>
</dbReference>
<dbReference type="AlphaFoldDB" id="A0A919S254"/>
<dbReference type="PANTHER" id="PTHR30514:SF1">
    <property type="entry name" value="HTH-TYPE TRANSCRIPTIONAL REGULATOR HEXR-RELATED"/>
    <property type="match status" value="1"/>
</dbReference>
<evidence type="ECO:0000259" key="4">
    <source>
        <dbReference type="PROSITE" id="PS51071"/>
    </source>
</evidence>
<dbReference type="SUPFAM" id="SSF53697">
    <property type="entry name" value="SIS domain"/>
    <property type="match status" value="1"/>
</dbReference>
<dbReference type="Pfam" id="PF01418">
    <property type="entry name" value="HTH_6"/>
    <property type="match status" value="1"/>
</dbReference>
<feature type="domain" description="SIS" evidence="5">
    <location>
        <begin position="107"/>
        <end position="249"/>
    </location>
</feature>
<evidence type="ECO:0000256" key="3">
    <source>
        <dbReference type="ARBA" id="ARBA00023163"/>
    </source>
</evidence>
<dbReference type="InterPro" id="IPR046348">
    <property type="entry name" value="SIS_dom_sf"/>
</dbReference>
<reference evidence="6" key="1">
    <citation type="submission" date="2021-03" db="EMBL/GenBank/DDBJ databases">
        <title>Taxonomic study of Clostridium polyendosporum from meadow-gley soil under rice.</title>
        <authorList>
            <person name="Kobayashi H."/>
            <person name="Tanizawa Y."/>
            <person name="Yagura M."/>
        </authorList>
    </citation>
    <scope>NUCLEOTIDE SEQUENCE</scope>
    <source>
        <strain evidence="6">JCM 30710</strain>
    </source>
</reference>
<dbReference type="CDD" id="cd05013">
    <property type="entry name" value="SIS_RpiR"/>
    <property type="match status" value="1"/>
</dbReference>
<dbReference type="InterPro" id="IPR001347">
    <property type="entry name" value="SIS_dom"/>
</dbReference>
<dbReference type="InterPro" id="IPR035472">
    <property type="entry name" value="RpiR-like_SIS"/>
</dbReference>
<keyword evidence="7" id="KW-1185">Reference proteome</keyword>
<feature type="domain" description="HTH rpiR-type" evidence="4">
    <location>
        <begin position="1"/>
        <end position="77"/>
    </location>
</feature>
<dbReference type="InterPro" id="IPR036388">
    <property type="entry name" value="WH-like_DNA-bd_sf"/>
</dbReference>
<dbReference type="InterPro" id="IPR047640">
    <property type="entry name" value="RpiR-like"/>
</dbReference>
<evidence type="ECO:0000259" key="5">
    <source>
        <dbReference type="PROSITE" id="PS51464"/>
    </source>
</evidence>
<dbReference type="PROSITE" id="PS51464">
    <property type="entry name" value="SIS"/>
    <property type="match status" value="1"/>
</dbReference>
<dbReference type="InterPro" id="IPR000281">
    <property type="entry name" value="HTH_RpiR"/>
</dbReference>
<dbReference type="PANTHER" id="PTHR30514">
    <property type="entry name" value="GLUCOKINASE"/>
    <property type="match status" value="1"/>
</dbReference>
<proteinExistence type="predicted"/>
<dbReference type="Pfam" id="PF01380">
    <property type="entry name" value="SIS"/>
    <property type="match status" value="1"/>
</dbReference>
<accession>A0A919S254</accession>
<dbReference type="GO" id="GO:1901135">
    <property type="term" value="P:carbohydrate derivative metabolic process"/>
    <property type="evidence" value="ECO:0007669"/>
    <property type="project" value="InterPro"/>
</dbReference>
<comment type="caution">
    <text evidence="6">The sequence shown here is derived from an EMBL/GenBank/DDBJ whole genome shotgun (WGS) entry which is preliminary data.</text>
</comment>
<organism evidence="6 7">
    <name type="scientific">Clostridium polyendosporum</name>
    <dbReference type="NCBI Taxonomy" id="69208"/>
    <lineage>
        <taxon>Bacteria</taxon>
        <taxon>Bacillati</taxon>
        <taxon>Bacillota</taxon>
        <taxon>Clostridia</taxon>
        <taxon>Eubacteriales</taxon>
        <taxon>Clostridiaceae</taxon>
        <taxon>Clostridium</taxon>
    </lineage>
</organism>
<sequence length="259" mass="30476">MRLEELINNNYNKLNDNDLYILKYILNNKSECYNLGINELAKKCNVSRTTILRFTQKLGFKGYSEFRVRLKWQEENNDNEEDDYVEKLYMDLNETIKLVREKDFTNICKLIYNAERVFVYGTGTAQLAVAQELKRTFLAAHKYFHLIEGYREFEIITPSITERDIVIIISLSGNTTSLYSCVNELSIRGIEYISITKLSNNKLSRMTPHNLYITNSIMNLSNGLTSETFSFFFILNEVLFRQYINYQQKQEDSSLIIEE</sequence>
<evidence type="ECO:0000256" key="1">
    <source>
        <dbReference type="ARBA" id="ARBA00023015"/>
    </source>
</evidence>
<dbReference type="GO" id="GO:0003677">
    <property type="term" value="F:DNA binding"/>
    <property type="evidence" value="ECO:0007669"/>
    <property type="project" value="UniProtKB-KW"/>
</dbReference>
<dbReference type="GO" id="GO:0003700">
    <property type="term" value="F:DNA-binding transcription factor activity"/>
    <property type="evidence" value="ECO:0007669"/>
    <property type="project" value="InterPro"/>
</dbReference>
<protein>
    <submittedName>
        <fullName evidence="6">HTH-type transcriptional regulator GlvR</fullName>
    </submittedName>
</protein>
<dbReference type="EMBL" id="BOPZ01000039">
    <property type="protein sequence ID" value="GIM30474.1"/>
    <property type="molecule type" value="Genomic_DNA"/>
</dbReference>
<keyword evidence="3" id="KW-0804">Transcription</keyword>
<dbReference type="Gene3D" id="1.10.10.10">
    <property type="entry name" value="Winged helix-like DNA-binding domain superfamily/Winged helix DNA-binding domain"/>
    <property type="match status" value="1"/>
</dbReference>
<evidence type="ECO:0000256" key="2">
    <source>
        <dbReference type="ARBA" id="ARBA00023125"/>
    </source>
</evidence>